<protein>
    <submittedName>
        <fullName evidence="1">Uncharacterized protein</fullName>
    </submittedName>
</protein>
<dbReference type="AlphaFoldDB" id="A0AAD0VAN5"/>
<reference evidence="1 2" key="1">
    <citation type="journal article" date="2011" name="PLoS Pathog.">
        <title>Dynamic evolution of pathogenicity revealed by sequencing and comparative genomics of 19 Pseudomonas syringae isolates.</title>
        <authorList>
            <person name="Baltrus D.A."/>
            <person name="Nishimura M.T."/>
            <person name="Romanchuk A."/>
            <person name="Chang J.H."/>
            <person name="Mukhtar M.S."/>
            <person name="Cherkis K."/>
            <person name="Roach J."/>
            <person name="Grant S.R."/>
            <person name="Jones C.D."/>
            <person name="Dangl J.L."/>
        </authorList>
    </citation>
    <scope>NUCLEOTIDE SEQUENCE [LARGE SCALE GENOMIC DNA]</scope>
    <source>
        <strain evidence="1 2">M301315</strain>
    </source>
</reference>
<organism evidence="1 2">
    <name type="scientific">Pseudomonas amygdali pv. lachrymans str. M301315</name>
    <dbReference type="NCBI Taxonomy" id="629260"/>
    <lineage>
        <taxon>Bacteria</taxon>
        <taxon>Pseudomonadati</taxon>
        <taxon>Pseudomonadota</taxon>
        <taxon>Gammaproteobacteria</taxon>
        <taxon>Pseudomonadales</taxon>
        <taxon>Pseudomonadaceae</taxon>
        <taxon>Pseudomonas</taxon>
        <taxon>Pseudomonas amygdali</taxon>
    </lineage>
</organism>
<sequence>MGKSINMSLDKADKALLLHCAETFFQANQGNPILLLDVMRASKDAILTYNSKVDFVRLMGEVATYVRAQVSSPSRRQKEIETFRECAQAIDSGMTNLGERQAMFLKDATEMYMRVWLGQYSHLNYCLGPGPFNSLSNSDIWDSVSSARLDGLGIRNDKVPDNVRQAYAFNEKLSGLCKAFQNERRDLGQELE</sequence>
<evidence type="ECO:0000313" key="2">
    <source>
        <dbReference type="Proteomes" id="UP000006426"/>
    </source>
</evidence>
<name>A0AAD0VAN5_PSEAV</name>
<dbReference type="EMBL" id="CP031226">
    <property type="protein sequence ID" value="AXH60413.1"/>
    <property type="molecule type" value="Genomic_DNA"/>
</dbReference>
<proteinExistence type="predicted"/>
<accession>A0AAD0VAN5</accession>
<evidence type="ECO:0000313" key="1">
    <source>
        <dbReference type="EMBL" id="AXH60413.1"/>
    </source>
</evidence>
<keyword evidence="1" id="KW-0614">Plasmid</keyword>
<dbReference type="Proteomes" id="UP000006426">
    <property type="component" value="Plasmid pmppla107"/>
</dbReference>
<geneLocation type="plasmid" evidence="2">
    <name>pmppla107</name>
</geneLocation>
<gene>
    <name evidence="1" type="ORF">PLA107_034905</name>
</gene>